<keyword evidence="1 2" id="KW-0472">Membrane</keyword>
<accession>A0A1C3HN82</accession>
<dbReference type="Pfam" id="PF07178">
    <property type="entry name" value="TraL"/>
    <property type="match status" value="1"/>
</dbReference>
<keyword evidence="1" id="KW-0184">Conjugation</keyword>
<evidence type="ECO:0000256" key="1">
    <source>
        <dbReference type="PIRNR" id="PIRNR003259"/>
    </source>
</evidence>
<keyword evidence="1" id="KW-0998">Cell outer membrane</keyword>
<protein>
    <recommendedName>
        <fullName evidence="1">Protein TraL</fullName>
    </recommendedName>
</protein>
<sequence>MSGDEINLYRFPKTLNNQGRWFGLTPDELIPIVLSACWFFWQGKQIAGIIVAALVYLAIRKVKKGKGSVWLRDLAYWYLPTFMLRDLYKKVPPSCFRQWIK</sequence>
<comment type="subcellular location">
    <subcellularLocation>
        <location evidence="1">Cell outer membrane</location>
    </subcellularLocation>
</comment>
<dbReference type="PIRSF" id="PIRSF003259">
    <property type="entry name" value="Pilus_assembly_TraL"/>
    <property type="match status" value="1"/>
</dbReference>
<dbReference type="GO" id="GO:0009279">
    <property type="term" value="C:cell outer membrane"/>
    <property type="evidence" value="ECO:0007669"/>
    <property type="project" value="UniProtKB-SubCell"/>
</dbReference>
<dbReference type="AlphaFoldDB" id="A0A1C3HN82"/>
<evidence type="ECO:0000256" key="2">
    <source>
        <dbReference type="SAM" id="Phobius"/>
    </source>
</evidence>
<dbReference type="GO" id="GO:0009297">
    <property type="term" value="P:pilus assembly"/>
    <property type="evidence" value="ECO:0007669"/>
    <property type="project" value="UniProtKB-UniRule"/>
</dbReference>
<dbReference type="RefSeq" id="WP_125460873.1">
    <property type="nucleotide sequence ID" value="NZ_CP109825.1"/>
</dbReference>
<dbReference type="NCBIfam" id="TIGR02762">
    <property type="entry name" value="TraL_TIGR"/>
    <property type="match status" value="1"/>
</dbReference>
<dbReference type="EMBL" id="LT575491">
    <property type="protein sequence ID" value="SAY46491.1"/>
    <property type="molecule type" value="Genomic_DNA"/>
</dbReference>
<evidence type="ECO:0000313" key="3">
    <source>
        <dbReference type="EMBL" id="SAY46491.1"/>
    </source>
</evidence>
<comment type="function">
    <text evidence="1">Membrane protein involved in F pilin formation.</text>
</comment>
<keyword evidence="2" id="KW-1133">Transmembrane helix</keyword>
<feature type="transmembrane region" description="Helical" evidence="2">
    <location>
        <begin position="29"/>
        <end position="59"/>
    </location>
</feature>
<reference evidence="3" key="1">
    <citation type="submission" date="2016-05" db="EMBL/GenBank/DDBJ databases">
        <authorList>
            <person name="Lavstsen T."/>
            <person name="Jespersen J.S."/>
        </authorList>
    </citation>
    <scope>NUCLEOTIDE SEQUENCE</scope>
    <source>
        <strain evidence="3">PWN146_assembly</strain>
    </source>
</reference>
<keyword evidence="2" id="KW-0812">Transmembrane</keyword>
<dbReference type="InterPro" id="IPR009838">
    <property type="entry name" value="T4SS_TraL"/>
</dbReference>
<proteinExistence type="predicted"/>
<organism evidence="3">
    <name type="scientific">Serratia marcescens</name>
    <dbReference type="NCBI Taxonomy" id="615"/>
    <lineage>
        <taxon>Bacteria</taxon>
        <taxon>Pseudomonadati</taxon>
        <taxon>Pseudomonadota</taxon>
        <taxon>Gammaproteobacteria</taxon>
        <taxon>Enterobacterales</taxon>
        <taxon>Yersiniaceae</taxon>
        <taxon>Serratia</taxon>
    </lineage>
</organism>
<dbReference type="InterPro" id="IPR016382">
    <property type="entry name" value="Pilus_assmbly_TraL"/>
</dbReference>
<name>A0A1C3HN82_SERMA</name>
<gene>
    <name evidence="3" type="ORF">PWN146_05260</name>
</gene>